<evidence type="ECO:0000313" key="2">
    <source>
        <dbReference type="Proteomes" id="UP000612456"/>
    </source>
</evidence>
<sequence>MIRKVQQTADIPGPNKMRDSRDWVGMLMAYRHIVIGAAEAEGILRLDCQGTDYDREGAFPAYLCYNPHQQKLKCRMETGTTEPIRVYDAVSHTFLTERMTGPVELALPATAVILAIVVPADEDVIEEGRQRFVNGIIIDYNITV</sequence>
<comment type="caution">
    <text evidence="1">The sequence shown here is derived from an EMBL/GenBank/DDBJ whole genome shotgun (WGS) entry which is preliminary data.</text>
</comment>
<dbReference type="AlphaFoldDB" id="A0A916ZA75"/>
<keyword evidence="2" id="KW-1185">Reference proteome</keyword>
<accession>A0A916ZA75</accession>
<gene>
    <name evidence="1" type="ORF">GCM10010911_47780</name>
</gene>
<name>A0A916ZA75_9BACL</name>
<reference evidence="1" key="1">
    <citation type="journal article" date="2014" name="Int. J. Syst. Evol. Microbiol.">
        <title>Complete genome sequence of Corynebacterium casei LMG S-19264T (=DSM 44701T), isolated from a smear-ripened cheese.</title>
        <authorList>
            <consortium name="US DOE Joint Genome Institute (JGI-PGF)"/>
            <person name="Walter F."/>
            <person name="Albersmeier A."/>
            <person name="Kalinowski J."/>
            <person name="Ruckert C."/>
        </authorList>
    </citation>
    <scope>NUCLEOTIDE SEQUENCE</scope>
    <source>
        <strain evidence="1">CGMCC 1.15178</strain>
    </source>
</reference>
<protein>
    <submittedName>
        <fullName evidence="1">Uncharacterized protein</fullName>
    </submittedName>
</protein>
<proteinExistence type="predicted"/>
<dbReference type="Proteomes" id="UP000612456">
    <property type="component" value="Unassembled WGS sequence"/>
</dbReference>
<dbReference type="EMBL" id="BMHP01000003">
    <property type="protein sequence ID" value="GGD84000.1"/>
    <property type="molecule type" value="Genomic_DNA"/>
</dbReference>
<dbReference type="RefSeq" id="WP_188995634.1">
    <property type="nucleotide sequence ID" value="NZ_BMHP01000003.1"/>
</dbReference>
<organism evidence="1 2">
    <name type="scientific">Paenibacillus nasutitermitis</name>
    <dbReference type="NCBI Taxonomy" id="1652958"/>
    <lineage>
        <taxon>Bacteria</taxon>
        <taxon>Bacillati</taxon>
        <taxon>Bacillota</taxon>
        <taxon>Bacilli</taxon>
        <taxon>Bacillales</taxon>
        <taxon>Paenibacillaceae</taxon>
        <taxon>Paenibacillus</taxon>
    </lineage>
</organism>
<reference evidence="1" key="2">
    <citation type="submission" date="2020-09" db="EMBL/GenBank/DDBJ databases">
        <authorList>
            <person name="Sun Q."/>
            <person name="Zhou Y."/>
        </authorList>
    </citation>
    <scope>NUCLEOTIDE SEQUENCE</scope>
    <source>
        <strain evidence="1">CGMCC 1.15178</strain>
    </source>
</reference>
<evidence type="ECO:0000313" key="1">
    <source>
        <dbReference type="EMBL" id="GGD84000.1"/>
    </source>
</evidence>